<dbReference type="PROSITE" id="PS51319">
    <property type="entry name" value="TFIIS_N"/>
    <property type="match status" value="1"/>
</dbReference>
<name>A0AAD5SWX1_9FUNG</name>
<evidence type="ECO:0000313" key="5">
    <source>
        <dbReference type="EMBL" id="KAJ3114796.1"/>
    </source>
</evidence>
<protein>
    <submittedName>
        <fullName evidence="5">Transcription factor iws1</fullName>
    </submittedName>
</protein>
<evidence type="ECO:0000256" key="3">
    <source>
        <dbReference type="PROSITE-ProRule" id="PRU00649"/>
    </source>
</evidence>
<dbReference type="Proteomes" id="UP001211907">
    <property type="component" value="Unassembled WGS sequence"/>
</dbReference>
<accession>A0AAD5SWX1</accession>
<comment type="similarity">
    <text evidence="2">Belongs to the IWS1 family.</text>
</comment>
<dbReference type="PANTHER" id="PTHR46010">
    <property type="entry name" value="PROTEIN IWS1 HOMOLOG"/>
    <property type="match status" value="1"/>
</dbReference>
<evidence type="ECO:0000313" key="6">
    <source>
        <dbReference type="Proteomes" id="UP001211907"/>
    </source>
</evidence>
<reference evidence="5" key="1">
    <citation type="submission" date="2020-05" db="EMBL/GenBank/DDBJ databases">
        <title>Phylogenomic resolution of chytrid fungi.</title>
        <authorList>
            <person name="Stajich J.E."/>
            <person name="Amses K."/>
            <person name="Simmons R."/>
            <person name="Seto K."/>
            <person name="Myers J."/>
            <person name="Bonds A."/>
            <person name="Quandt C.A."/>
            <person name="Barry K."/>
            <person name="Liu P."/>
            <person name="Grigoriev I."/>
            <person name="Longcore J.E."/>
            <person name="James T.Y."/>
        </authorList>
    </citation>
    <scope>NUCLEOTIDE SEQUENCE</scope>
    <source>
        <strain evidence="5">JEL0513</strain>
    </source>
</reference>
<feature type="domain" description="TFIIS N-terminal" evidence="4">
    <location>
        <begin position="1"/>
        <end position="48"/>
    </location>
</feature>
<keyword evidence="3" id="KW-0539">Nucleus</keyword>
<keyword evidence="6" id="KW-1185">Reference proteome</keyword>
<dbReference type="InterPro" id="IPR051037">
    <property type="entry name" value="RNAPII_TF_IWS1"/>
</dbReference>
<evidence type="ECO:0000256" key="1">
    <source>
        <dbReference type="ARBA" id="ARBA00037349"/>
    </source>
</evidence>
<feature type="non-terminal residue" evidence="5">
    <location>
        <position position="1"/>
    </location>
</feature>
<dbReference type="Pfam" id="PF08711">
    <property type="entry name" value="Med26"/>
    <property type="match status" value="1"/>
</dbReference>
<proteinExistence type="inferred from homology"/>
<dbReference type="Gene3D" id="1.20.930.10">
    <property type="entry name" value="Conserved domain common to transcription factors TFIIS, elongin A, CRSP70"/>
    <property type="match status" value="1"/>
</dbReference>
<evidence type="ECO:0000259" key="4">
    <source>
        <dbReference type="PROSITE" id="PS51319"/>
    </source>
</evidence>
<gene>
    <name evidence="5" type="primary">IWS1_1</name>
    <name evidence="5" type="ORF">HK100_001550</name>
</gene>
<dbReference type="AlphaFoldDB" id="A0AAD5SWX1"/>
<dbReference type="PANTHER" id="PTHR46010:SF1">
    <property type="entry name" value="PROTEIN IWS1 HOMOLOG"/>
    <property type="match status" value="1"/>
</dbReference>
<dbReference type="EMBL" id="JADGJH010001340">
    <property type="protein sequence ID" value="KAJ3114796.1"/>
    <property type="molecule type" value="Genomic_DNA"/>
</dbReference>
<dbReference type="GO" id="GO:0005634">
    <property type="term" value="C:nucleus"/>
    <property type="evidence" value="ECO:0007669"/>
    <property type="project" value="UniProtKB-SubCell"/>
</dbReference>
<dbReference type="GO" id="GO:0016973">
    <property type="term" value="P:poly(A)+ mRNA export from nucleus"/>
    <property type="evidence" value="ECO:0007669"/>
    <property type="project" value="TreeGrafter"/>
</dbReference>
<organism evidence="5 6">
    <name type="scientific">Physocladia obscura</name>
    <dbReference type="NCBI Taxonomy" id="109957"/>
    <lineage>
        <taxon>Eukaryota</taxon>
        <taxon>Fungi</taxon>
        <taxon>Fungi incertae sedis</taxon>
        <taxon>Chytridiomycota</taxon>
        <taxon>Chytridiomycota incertae sedis</taxon>
        <taxon>Chytridiomycetes</taxon>
        <taxon>Chytridiales</taxon>
        <taxon>Chytriomycetaceae</taxon>
        <taxon>Physocladia</taxon>
    </lineage>
</organism>
<comment type="function">
    <text evidence="1">Transcription factor involved in RNA polymerase II transcription regulation. May function in both SPT15/TBP post-recruitment and recruitment steps of transcription.</text>
</comment>
<comment type="subcellular location">
    <subcellularLocation>
        <location evidence="3">Nucleus</location>
    </subcellularLocation>
</comment>
<evidence type="ECO:0000256" key="2">
    <source>
        <dbReference type="ARBA" id="ARBA00037992"/>
    </source>
</evidence>
<dbReference type="InterPro" id="IPR017923">
    <property type="entry name" value="TFIIS_N"/>
</dbReference>
<comment type="caution">
    <text evidence="5">The sequence shown here is derived from an EMBL/GenBank/DDBJ whole genome shotgun (WGS) entry which is preliminary data.</text>
</comment>
<dbReference type="InterPro" id="IPR035441">
    <property type="entry name" value="TFIIS/LEDGF_dom_sf"/>
</dbReference>
<sequence length="113" mass="13189">MPINTEHLRESKIGRVVMFYSKCDRTSPSALKIVNELLEKWMRPILGRSHDYKKSGTKFVSFDASETKRQKLMADPNQLENERFTRVPRPLLQEFKVMPVSNFGGKFDPEKDN</sequence>